<dbReference type="Proteomes" id="UP000241848">
    <property type="component" value="Unassembled WGS sequence"/>
</dbReference>
<name>A0A2T2WD93_9FIRM</name>
<dbReference type="Pfam" id="PF01694">
    <property type="entry name" value="Rhomboid"/>
    <property type="match status" value="1"/>
</dbReference>
<evidence type="ECO:0000313" key="8">
    <source>
        <dbReference type="Proteomes" id="UP000241848"/>
    </source>
</evidence>
<keyword evidence="3 5" id="KW-1133">Transmembrane helix</keyword>
<accession>A0A2T2WD93</accession>
<gene>
    <name evidence="7" type="ORF">C7B45_15900</name>
</gene>
<dbReference type="GO" id="GO:0004252">
    <property type="term" value="F:serine-type endopeptidase activity"/>
    <property type="evidence" value="ECO:0007669"/>
    <property type="project" value="InterPro"/>
</dbReference>
<feature type="domain" description="Peptidase S54 rhomboid" evidence="6">
    <location>
        <begin position="69"/>
        <end position="190"/>
    </location>
</feature>
<organism evidence="7 8">
    <name type="scientific">Sulfobacillus acidophilus</name>
    <dbReference type="NCBI Taxonomy" id="53633"/>
    <lineage>
        <taxon>Bacteria</taxon>
        <taxon>Bacillati</taxon>
        <taxon>Bacillota</taxon>
        <taxon>Clostridia</taxon>
        <taxon>Eubacteriales</taxon>
        <taxon>Clostridiales Family XVII. Incertae Sedis</taxon>
        <taxon>Sulfobacillus</taxon>
    </lineage>
</organism>
<evidence type="ECO:0000256" key="3">
    <source>
        <dbReference type="ARBA" id="ARBA00022989"/>
    </source>
</evidence>
<comment type="subcellular location">
    <subcellularLocation>
        <location evidence="1">Membrane</location>
        <topology evidence="1">Multi-pass membrane protein</topology>
    </subcellularLocation>
</comment>
<dbReference type="GO" id="GO:0016020">
    <property type="term" value="C:membrane"/>
    <property type="evidence" value="ECO:0007669"/>
    <property type="project" value="UniProtKB-SubCell"/>
</dbReference>
<dbReference type="InterPro" id="IPR035952">
    <property type="entry name" value="Rhomboid-like_sf"/>
</dbReference>
<reference evidence="7 8" key="1">
    <citation type="journal article" date="2014" name="BMC Genomics">
        <title>Comparison of environmental and isolate Sulfobacillus genomes reveals diverse carbon, sulfur, nitrogen, and hydrogen metabolisms.</title>
        <authorList>
            <person name="Justice N.B."/>
            <person name="Norman A."/>
            <person name="Brown C.T."/>
            <person name="Singh A."/>
            <person name="Thomas B.C."/>
            <person name="Banfield J.F."/>
        </authorList>
    </citation>
    <scope>NUCLEOTIDE SEQUENCE [LARGE SCALE GENOMIC DNA]</scope>
    <source>
        <strain evidence="7">AMDSBA3</strain>
    </source>
</reference>
<feature type="transmembrane region" description="Helical" evidence="5">
    <location>
        <begin position="103"/>
        <end position="121"/>
    </location>
</feature>
<protein>
    <recommendedName>
        <fullName evidence="6">Peptidase S54 rhomboid domain-containing protein</fullName>
    </recommendedName>
</protein>
<dbReference type="SUPFAM" id="SSF144091">
    <property type="entry name" value="Rhomboid-like"/>
    <property type="match status" value="1"/>
</dbReference>
<feature type="transmembrane region" description="Helical" evidence="5">
    <location>
        <begin position="127"/>
        <end position="144"/>
    </location>
</feature>
<evidence type="ECO:0000256" key="4">
    <source>
        <dbReference type="ARBA" id="ARBA00023136"/>
    </source>
</evidence>
<evidence type="ECO:0000313" key="7">
    <source>
        <dbReference type="EMBL" id="PSR20214.1"/>
    </source>
</evidence>
<dbReference type="EMBL" id="PXYV01000076">
    <property type="protein sequence ID" value="PSR20214.1"/>
    <property type="molecule type" value="Genomic_DNA"/>
</dbReference>
<evidence type="ECO:0000256" key="1">
    <source>
        <dbReference type="ARBA" id="ARBA00004141"/>
    </source>
</evidence>
<evidence type="ECO:0000256" key="5">
    <source>
        <dbReference type="SAM" id="Phobius"/>
    </source>
</evidence>
<sequence length="195" mass="21157">MDREARKYWEAQRRQMLRRDRQQRGGYFADNLLVTKILIALMLLSFLVERFAPGVLDVIFRGYLGFAASLILSALMPGSFLGLIFAGVFLWIIGSQLEGLTTWWQYLVIFFASGVIGSLAASALGSGYIGGTFASFGLAGAYVMAMATRRVSGAAQWAILLLAINVILSGFQPGLLAGMLAAFFAGLVMARIAQI</sequence>
<dbReference type="Gene3D" id="1.20.1540.10">
    <property type="entry name" value="Rhomboid-like"/>
    <property type="match status" value="1"/>
</dbReference>
<evidence type="ECO:0000259" key="6">
    <source>
        <dbReference type="Pfam" id="PF01694"/>
    </source>
</evidence>
<dbReference type="InterPro" id="IPR022764">
    <property type="entry name" value="Peptidase_S54_rhomboid_dom"/>
</dbReference>
<feature type="transmembrane region" description="Helical" evidence="5">
    <location>
        <begin position="27"/>
        <end position="48"/>
    </location>
</feature>
<dbReference type="AlphaFoldDB" id="A0A2T2WD93"/>
<evidence type="ECO:0000256" key="2">
    <source>
        <dbReference type="ARBA" id="ARBA00022692"/>
    </source>
</evidence>
<keyword evidence="4 5" id="KW-0472">Membrane</keyword>
<keyword evidence="2 5" id="KW-0812">Transmembrane</keyword>
<proteinExistence type="predicted"/>
<feature type="transmembrane region" description="Helical" evidence="5">
    <location>
        <begin position="68"/>
        <end position="91"/>
    </location>
</feature>
<comment type="caution">
    <text evidence="7">The sequence shown here is derived from an EMBL/GenBank/DDBJ whole genome shotgun (WGS) entry which is preliminary data.</text>
</comment>